<evidence type="ECO:0000256" key="5">
    <source>
        <dbReference type="SAM" id="Phobius"/>
    </source>
</evidence>
<feature type="transmembrane region" description="Helical" evidence="5">
    <location>
        <begin position="155"/>
        <end position="176"/>
    </location>
</feature>
<dbReference type="InterPro" id="IPR038665">
    <property type="entry name" value="Voltage-dep_anion_channel_sf"/>
</dbReference>
<feature type="transmembrane region" description="Helical" evidence="5">
    <location>
        <begin position="302"/>
        <end position="325"/>
    </location>
</feature>
<evidence type="ECO:0000256" key="3">
    <source>
        <dbReference type="ARBA" id="ARBA00022989"/>
    </source>
</evidence>
<dbReference type="AlphaFoldDB" id="A0A859QMV1"/>
<dbReference type="Gene3D" id="1.50.10.150">
    <property type="entry name" value="Voltage-dependent anion channel"/>
    <property type="match status" value="1"/>
</dbReference>
<keyword evidence="4 5" id="KW-0472">Membrane</keyword>
<feature type="transmembrane region" description="Helical" evidence="5">
    <location>
        <begin position="122"/>
        <end position="143"/>
    </location>
</feature>
<comment type="subcellular location">
    <subcellularLocation>
        <location evidence="1">Membrane</location>
        <topology evidence="1">Multi-pass membrane protein</topology>
    </subcellularLocation>
</comment>
<dbReference type="PANTHER" id="PTHR37955">
    <property type="entry name" value="TELLURITE RESISTANCE PROTEIN TEHA"/>
    <property type="match status" value="1"/>
</dbReference>
<proteinExistence type="predicted"/>
<dbReference type="InterPro" id="IPR052951">
    <property type="entry name" value="Tellurite_res_ion_channel"/>
</dbReference>
<protein>
    <submittedName>
        <fullName evidence="6">Dicarboxylate transporter/tellurite-resistance protein TehA</fullName>
    </submittedName>
</protein>
<feature type="transmembrane region" description="Helical" evidence="5">
    <location>
        <begin position="59"/>
        <end position="81"/>
    </location>
</feature>
<reference evidence="6 7" key="1">
    <citation type="submission" date="2019-06" db="EMBL/GenBank/DDBJ databases">
        <title>Complete genome sequence of Ensifer mexicanus ITTG R7 isolated from nodules of Acacia angustissima (Mill.) Kuntze.</title>
        <authorList>
            <person name="Rincon-Rosales R."/>
            <person name="Rogel M.A."/>
            <person name="Guerrero G."/>
            <person name="Rincon-Molina C.I."/>
            <person name="Lopez-Lopez A."/>
            <person name="Martinez-Romero E."/>
        </authorList>
    </citation>
    <scope>NUCLEOTIDE SEQUENCE [LARGE SCALE GENOMIC DNA]</scope>
    <source>
        <strain evidence="6 7">ITTG R7</strain>
    </source>
</reference>
<keyword evidence="7" id="KW-1185">Reference proteome</keyword>
<dbReference type="KEGG" id="emx:FKV68_09175"/>
<evidence type="ECO:0000256" key="1">
    <source>
        <dbReference type="ARBA" id="ARBA00004141"/>
    </source>
</evidence>
<dbReference type="NCBIfam" id="NF008032">
    <property type="entry name" value="PRK10764.1"/>
    <property type="match status" value="1"/>
</dbReference>
<dbReference type="InterPro" id="IPR004695">
    <property type="entry name" value="SLAC1/Mae1/Ssu1/TehA"/>
</dbReference>
<dbReference type="Pfam" id="PF03595">
    <property type="entry name" value="SLAC1"/>
    <property type="match status" value="1"/>
</dbReference>
<gene>
    <name evidence="6" type="primary">tehA</name>
    <name evidence="6" type="ORF">FKV68_09175</name>
</gene>
<feature type="transmembrane region" description="Helical" evidence="5">
    <location>
        <begin position="240"/>
        <end position="260"/>
    </location>
</feature>
<keyword evidence="2 5" id="KW-0812">Transmembrane</keyword>
<dbReference type="PANTHER" id="PTHR37955:SF1">
    <property type="entry name" value="DEP DOMAIN-CONTAINING PROTEIN"/>
    <property type="match status" value="1"/>
</dbReference>
<feature type="transmembrane region" description="Helical" evidence="5">
    <location>
        <begin position="21"/>
        <end position="39"/>
    </location>
</feature>
<keyword evidence="3 5" id="KW-1133">Transmembrane helix</keyword>
<feature type="transmembrane region" description="Helical" evidence="5">
    <location>
        <begin position="93"/>
        <end position="116"/>
    </location>
</feature>
<accession>A0A859QMV1</accession>
<organism evidence="6 7">
    <name type="scientific">Sinorhizobium mexicanum</name>
    <dbReference type="NCBI Taxonomy" id="375549"/>
    <lineage>
        <taxon>Bacteria</taxon>
        <taxon>Pseudomonadati</taxon>
        <taxon>Pseudomonadota</taxon>
        <taxon>Alphaproteobacteria</taxon>
        <taxon>Hyphomicrobiales</taxon>
        <taxon>Rhizobiaceae</taxon>
        <taxon>Sinorhizobium/Ensifer group</taxon>
        <taxon>Sinorhizobium</taxon>
    </lineage>
</organism>
<dbReference type="RefSeq" id="WP_180941156.1">
    <property type="nucleotide sequence ID" value="NZ_CP041238.1"/>
</dbReference>
<dbReference type="Proteomes" id="UP000510721">
    <property type="component" value="Chromosome"/>
</dbReference>
<evidence type="ECO:0000313" key="7">
    <source>
        <dbReference type="Proteomes" id="UP000510721"/>
    </source>
</evidence>
<evidence type="ECO:0000313" key="6">
    <source>
        <dbReference type="EMBL" id="QLL61606.1"/>
    </source>
</evidence>
<feature type="transmembrane region" description="Helical" evidence="5">
    <location>
        <begin position="272"/>
        <end position="290"/>
    </location>
</feature>
<evidence type="ECO:0000256" key="4">
    <source>
        <dbReference type="ARBA" id="ARBA00023136"/>
    </source>
</evidence>
<dbReference type="GO" id="GO:0005886">
    <property type="term" value="C:plasma membrane"/>
    <property type="evidence" value="ECO:0007669"/>
    <property type="project" value="TreeGrafter"/>
</dbReference>
<sequence length="336" mass="35612">MTSSSAQATSDGLERGRGLRLPLLPASAFGIVLGTAGLANSWRAASSYWGLPEQIGAGVAIAAVAIWIVLTTLFAIKWLVFRGDAVEEVFHPVQCCFVGLVGVSTMLAAGAMLPWWPGCAKALFWVGFAYTIAFGVWRTGDLWHGGRDPSTTTAVLYLPTVAGSFVTAIVGTHFAGPVFGQMAFGAGLFSWLAIESVLLHRLLTAVELADALRPTIGIQLAPPAVGSVAYLSTSSGHPDILILTMFGYAVLQTLLMLRILPWVMKQGFSASYWAFTFGATSLATSAIKLAQRDAGEPIYQLAKVAFALANITVGIIAVMSLILLLRGALFSMKRVE</sequence>
<dbReference type="EMBL" id="CP041238">
    <property type="protein sequence ID" value="QLL61606.1"/>
    <property type="molecule type" value="Genomic_DNA"/>
</dbReference>
<name>A0A859QMV1_9HYPH</name>
<evidence type="ECO:0000256" key="2">
    <source>
        <dbReference type="ARBA" id="ARBA00022692"/>
    </source>
</evidence>
<dbReference type="GO" id="GO:0046583">
    <property type="term" value="F:monoatomic cation efflux transmembrane transporter activity"/>
    <property type="evidence" value="ECO:0007669"/>
    <property type="project" value="TreeGrafter"/>
</dbReference>